<dbReference type="STRING" id="316067.Geob_0580"/>
<proteinExistence type="predicted"/>
<dbReference type="EMBL" id="CP001390">
    <property type="protein sequence ID" value="ACM18946.1"/>
    <property type="molecule type" value="Genomic_DNA"/>
</dbReference>
<dbReference type="eggNOG" id="COG3465">
    <property type="taxonomic scope" value="Bacteria"/>
</dbReference>
<dbReference type="KEGG" id="geo:Geob_0580"/>
<dbReference type="Proteomes" id="UP000007721">
    <property type="component" value="Chromosome"/>
</dbReference>
<dbReference type="HOGENOM" id="CLU_122294_0_0_7"/>
<sequence>MSGTPWKDYGLISYISQNVTDLGKTKLHKLVYLIKEVGKVPVGFNFRFYNYGPYSDNLAETLDFVTSLQGVKMNYDSTANMYEISAGENAAKLVEKATAELEPNKPTIDGILTAYGNKTAKELELITTILYANKNYEAKSVEALTHTTKNLKPKFSLTEIRASIGQLQASDLLSLTQ</sequence>
<accession>B9M0A9</accession>
<keyword evidence="2" id="KW-1185">Reference proteome</keyword>
<evidence type="ECO:0000313" key="1">
    <source>
        <dbReference type="EMBL" id="ACM18946.1"/>
    </source>
</evidence>
<name>B9M0A9_GEODF</name>
<gene>
    <name evidence="1" type="ordered locus">Geob_0580</name>
</gene>
<evidence type="ECO:0008006" key="3">
    <source>
        <dbReference type="Google" id="ProtNLM"/>
    </source>
</evidence>
<reference evidence="1 2" key="1">
    <citation type="submission" date="2009-01" db="EMBL/GenBank/DDBJ databases">
        <title>Complete sequence of Geobacter sp. FRC-32.</title>
        <authorList>
            <consortium name="US DOE Joint Genome Institute"/>
            <person name="Lucas S."/>
            <person name="Copeland A."/>
            <person name="Lapidus A."/>
            <person name="Glavina del Rio T."/>
            <person name="Dalin E."/>
            <person name="Tice H."/>
            <person name="Bruce D."/>
            <person name="Goodwin L."/>
            <person name="Pitluck S."/>
            <person name="Saunders E."/>
            <person name="Brettin T."/>
            <person name="Detter J.C."/>
            <person name="Han C."/>
            <person name="Larimer F."/>
            <person name="Land M."/>
            <person name="Hauser L."/>
            <person name="Kyrpides N."/>
            <person name="Ovchinnikova G."/>
            <person name="Kostka J."/>
            <person name="Richardson P."/>
        </authorList>
    </citation>
    <scope>NUCLEOTIDE SEQUENCE [LARGE SCALE GENOMIC DNA]</scope>
    <source>
        <strain evidence="2">DSM 22248 / JCM 15807 / FRC-32</strain>
    </source>
</reference>
<dbReference type="OrthoDB" id="5451477at2"/>
<dbReference type="AlphaFoldDB" id="B9M0A9"/>
<organism evidence="1 2">
    <name type="scientific">Geotalea daltonii (strain DSM 22248 / JCM 15807 / FRC-32)</name>
    <name type="common">Geobacter daltonii</name>
    <dbReference type="NCBI Taxonomy" id="316067"/>
    <lineage>
        <taxon>Bacteria</taxon>
        <taxon>Pseudomonadati</taxon>
        <taxon>Thermodesulfobacteriota</taxon>
        <taxon>Desulfuromonadia</taxon>
        <taxon>Geobacterales</taxon>
        <taxon>Geobacteraceae</taxon>
        <taxon>Geotalea</taxon>
    </lineage>
</organism>
<evidence type="ECO:0000313" key="2">
    <source>
        <dbReference type="Proteomes" id="UP000007721"/>
    </source>
</evidence>
<protein>
    <recommendedName>
        <fullName evidence="3">Antitoxin SocA-like Panacea domain-containing protein</fullName>
    </recommendedName>
</protein>
<dbReference type="RefSeq" id="WP_012645675.1">
    <property type="nucleotide sequence ID" value="NC_011979.1"/>
</dbReference>